<keyword evidence="4" id="KW-0614">Plasmid</keyword>
<dbReference type="InterPro" id="IPR013785">
    <property type="entry name" value="Aldolase_TIM"/>
</dbReference>
<organism evidence="4 5">
    <name type="scientific">Paenisporosarcina antarctica</name>
    <dbReference type="NCBI Taxonomy" id="417367"/>
    <lineage>
        <taxon>Bacteria</taxon>
        <taxon>Bacillati</taxon>
        <taxon>Bacillota</taxon>
        <taxon>Bacilli</taxon>
        <taxon>Bacillales</taxon>
        <taxon>Caryophanaceae</taxon>
        <taxon>Paenisporosarcina</taxon>
    </lineage>
</organism>
<comment type="similarity">
    <text evidence="2">Belongs to the DapA family.</text>
</comment>
<dbReference type="Gene3D" id="3.20.20.70">
    <property type="entry name" value="Aldolase class I"/>
    <property type="match status" value="1"/>
</dbReference>
<protein>
    <submittedName>
        <fullName evidence="4">Dihydrodipicolinate synthase family protein</fullName>
    </submittedName>
</protein>
<dbReference type="PRINTS" id="PR00146">
    <property type="entry name" value="DHPICSNTHASE"/>
</dbReference>
<dbReference type="PANTHER" id="PTHR12128">
    <property type="entry name" value="DIHYDRODIPICOLINATE SYNTHASE"/>
    <property type="match status" value="1"/>
</dbReference>
<name>A0A4P7A2R7_9BACL</name>
<dbReference type="PANTHER" id="PTHR12128:SF38">
    <property type="entry name" value="DIHYDRODIPICOLINATE SYNTHETASE FAMILY PROTEIN (AFU_ORTHOLOGUE AFUA_6G00110)"/>
    <property type="match status" value="1"/>
</dbReference>
<dbReference type="PIRSF" id="PIRSF001365">
    <property type="entry name" value="DHDPS"/>
    <property type="match status" value="1"/>
</dbReference>
<dbReference type="Pfam" id="PF00701">
    <property type="entry name" value="DHDPS"/>
    <property type="match status" value="1"/>
</dbReference>
<dbReference type="SMART" id="SM01130">
    <property type="entry name" value="DHDPS"/>
    <property type="match status" value="1"/>
</dbReference>
<evidence type="ECO:0000256" key="1">
    <source>
        <dbReference type="ARBA" id="ARBA00023239"/>
    </source>
</evidence>
<feature type="binding site" evidence="3">
    <location>
        <position position="51"/>
    </location>
    <ligand>
        <name>pyruvate</name>
        <dbReference type="ChEBI" id="CHEBI:15361"/>
    </ligand>
</feature>
<evidence type="ECO:0000313" key="4">
    <source>
        <dbReference type="EMBL" id="QBP43192.1"/>
    </source>
</evidence>
<sequence>MMTQKKWQGVYPAVLLPFKDDYSIDEESFRSLVSWVAGHEGIEGIVVNGHTGEISSLLPHERAEAVRIAVDELKGKIPVISGLSAEGTIEAVQHAKAIQEAGGEGILLMPPHSWLRFGMQPDSTVEFFKDVAASVDISVIVHLYPTWTKATYNTEQILQMVSIPNVDAVKIGNRDMGQYELDVKALKKNAPDVSILTCHDEYLLPTLIQGIDGALVGFASFVPNLIVDLVNAVKNNDLPEAREVYDKIYELKHAVYKMGEPSSTAHARMKEAMFQRGLISSALARKPVLPLTDQDKEEIRNGLLSVGLVKETVY</sequence>
<evidence type="ECO:0000313" key="5">
    <source>
        <dbReference type="Proteomes" id="UP000294292"/>
    </source>
</evidence>
<dbReference type="Proteomes" id="UP000294292">
    <property type="component" value="Plasmid unnamed"/>
</dbReference>
<keyword evidence="5" id="KW-1185">Reference proteome</keyword>
<dbReference type="GO" id="GO:0008840">
    <property type="term" value="F:4-hydroxy-tetrahydrodipicolinate synthase activity"/>
    <property type="evidence" value="ECO:0007669"/>
    <property type="project" value="TreeGrafter"/>
</dbReference>
<keyword evidence="1 2" id="KW-0456">Lyase</keyword>
<gene>
    <name evidence="4" type="ORF">E2636_18730</name>
</gene>
<dbReference type="AlphaFoldDB" id="A0A4P7A2R7"/>
<evidence type="ECO:0000256" key="3">
    <source>
        <dbReference type="PIRSR" id="PIRSR001365-2"/>
    </source>
</evidence>
<evidence type="ECO:0000256" key="2">
    <source>
        <dbReference type="PIRNR" id="PIRNR001365"/>
    </source>
</evidence>
<dbReference type="InterPro" id="IPR002220">
    <property type="entry name" value="DapA-like"/>
</dbReference>
<reference evidence="4 5" key="1">
    <citation type="submission" date="2019-03" db="EMBL/GenBank/DDBJ databases">
        <title>Complete genome sequence of Paenisporosarcina antarctica CGMCC 1.6503T.</title>
        <authorList>
            <person name="Rong J.-C."/>
            <person name="Chi N.-Y."/>
            <person name="Zhang Q.-F."/>
        </authorList>
    </citation>
    <scope>NUCLEOTIDE SEQUENCE [LARGE SCALE GENOMIC DNA]</scope>
    <source>
        <strain evidence="4 5">CGMCC 1.6503</strain>
        <plasmid evidence="4 5">unnamed</plasmid>
    </source>
</reference>
<accession>A0A4P7A2R7</accession>
<geneLocation type="plasmid" evidence="4">
    <name>unnamed</name>
</geneLocation>
<proteinExistence type="inferred from homology"/>
<dbReference type="OrthoDB" id="9782828at2"/>
<dbReference type="EMBL" id="CP038016">
    <property type="protein sequence ID" value="QBP43192.1"/>
    <property type="molecule type" value="Genomic_DNA"/>
</dbReference>
<dbReference type="SUPFAM" id="SSF51569">
    <property type="entry name" value="Aldolase"/>
    <property type="match status" value="1"/>
</dbReference>
<dbReference type="KEGG" id="panc:E2636_18730"/>
<dbReference type="CDD" id="cd00408">
    <property type="entry name" value="DHDPS-like"/>
    <property type="match status" value="1"/>
</dbReference>